<accession>A0A2T0ATP1</accession>
<dbReference type="AlphaFoldDB" id="A0A2T0ATP1"/>
<dbReference type="RefSeq" id="WP_106004972.1">
    <property type="nucleotide sequence ID" value="NZ_CP136419.1"/>
</dbReference>
<dbReference type="SUPFAM" id="SSF54862">
    <property type="entry name" value="4Fe-4S ferredoxins"/>
    <property type="match status" value="1"/>
</dbReference>
<dbReference type="EMBL" id="PVXM01000015">
    <property type="protein sequence ID" value="PRR73833.1"/>
    <property type="molecule type" value="Genomic_DNA"/>
</dbReference>
<organism evidence="5 6">
    <name type="scientific">Neomoorella humiferrea</name>
    <dbReference type="NCBI Taxonomy" id="676965"/>
    <lineage>
        <taxon>Bacteria</taxon>
        <taxon>Bacillati</taxon>
        <taxon>Bacillota</taxon>
        <taxon>Clostridia</taxon>
        <taxon>Neomoorellales</taxon>
        <taxon>Neomoorellaceae</taxon>
        <taxon>Neomoorella</taxon>
    </lineage>
</organism>
<evidence type="ECO:0000256" key="3">
    <source>
        <dbReference type="ARBA" id="ARBA00023014"/>
    </source>
</evidence>
<dbReference type="PANTHER" id="PTHR43122:SF1">
    <property type="entry name" value="IRON-SULFUR-BINDING PROTEIN"/>
    <property type="match status" value="1"/>
</dbReference>
<gene>
    <name evidence="5" type="ORF">MOHU_09730</name>
</gene>
<evidence type="ECO:0000256" key="1">
    <source>
        <dbReference type="ARBA" id="ARBA00022723"/>
    </source>
</evidence>
<dbReference type="OrthoDB" id="9803192at2"/>
<keyword evidence="3" id="KW-0411">Iron-sulfur</keyword>
<proteinExistence type="predicted"/>
<evidence type="ECO:0000259" key="4">
    <source>
        <dbReference type="PROSITE" id="PS51379"/>
    </source>
</evidence>
<feature type="domain" description="4Fe-4S ferredoxin-type" evidence="4">
    <location>
        <begin position="49"/>
        <end position="81"/>
    </location>
</feature>
<dbReference type="PANTHER" id="PTHR43122">
    <property type="entry name" value="FERREDOXIN SUBUNIT OF PYRUVATE:FLAVODOXIN OXIDOREDUCTASE-RELATED"/>
    <property type="match status" value="1"/>
</dbReference>
<evidence type="ECO:0000256" key="2">
    <source>
        <dbReference type="ARBA" id="ARBA00023004"/>
    </source>
</evidence>
<dbReference type="GO" id="GO:0051536">
    <property type="term" value="F:iron-sulfur cluster binding"/>
    <property type="evidence" value="ECO:0007669"/>
    <property type="project" value="UniProtKB-KW"/>
</dbReference>
<dbReference type="Proteomes" id="UP000238415">
    <property type="component" value="Unassembled WGS sequence"/>
</dbReference>
<dbReference type="InterPro" id="IPR017900">
    <property type="entry name" value="4Fe4S_Fe_S_CS"/>
</dbReference>
<keyword evidence="1" id="KW-0479">Metal-binding</keyword>
<comment type="caution">
    <text evidence="5">The sequence shown here is derived from an EMBL/GenBank/DDBJ whole genome shotgun (WGS) entry which is preliminary data.</text>
</comment>
<dbReference type="InterPro" id="IPR017896">
    <property type="entry name" value="4Fe4S_Fe-S-bd"/>
</dbReference>
<dbReference type="GO" id="GO:0046872">
    <property type="term" value="F:metal ion binding"/>
    <property type="evidence" value="ECO:0007669"/>
    <property type="project" value="UniProtKB-KW"/>
</dbReference>
<dbReference type="Gene3D" id="3.30.70.20">
    <property type="match status" value="1"/>
</dbReference>
<keyword evidence="6" id="KW-1185">Reference proteome</keyword>
<keyword evidence="2" id="KW-0408">Iron</keyword>
<feature type="domain" description="4Fe-4S ferredoxin-type" evidence="4">
    <location>
        <begin position="15"/>
        <end position="44"/>
    </location>
</feature>
<sequence>MSSVFKAITTENGKGIFHLFPALCKGCGLCIEKCPVDTIGWAKQLGAFGTPVVEPGHGKPCIACKKCQLVCPDAAIWIERRDGRGRDTPGQS</sequence>
<dbReference type="PROSITE" id="PS00198">
    <property type="entry name" value="4FE4S_FER_1"/>
    <property type="match status" value="2"/>
</dbReference>
<protein>
    <submittedName>
        <fullName evidence="5">2-oxoglutarate-acceptor oxidoreductase subunit OorD</fullName>
    </submittedName>
</protein>
<reference evidence="5 6" key="1">
    <citation type="submission" date="2018-03" db="EMBL/GenBank/DDBJ databases">
        <title>Genome sequence of Moorella humiferrea DSM 23265.</title>
        <authorList>
            <person name="Poehlein A."/>
            <person name="Daniel R."/>
        </authorList>
    </citation>
    <scope>NUCLEOTIDE SEQUENCE [LARGE SCALE GENOMIC DNA]</scope>
    <source>
        <strain evidence="5 6">DSM 23265</strain>
    </source>
</reference>
<evidence type="ECO:0000313" key="6">
    <source>
        <dbReference type="Proteomes" id="UP000238415"/>
    </source>
</evidence>
<evidence type="ECO:0000313" key="5">
    <source>
        <dbReference type="EMBL" id="PRR73833.1"/>
    </source>
</evidence>
<dbReference type="Pfam" id="PF12838">
    <property type="entry name" value="Fer4_7"/>
    <property type="match status" value="1"/>
</dbReference>
<dbReference type="PROSITE" id="PS51379">
    <property type="entry name" value="4FE4S_FER_2"/>
    <property type="match status" value="2"/>
</dbReference>
<name>A0A2T0ATP1_9FIRM</name>